<evidence type="ECO:0000313" key="3">
    <source>
        <dbReference type="Proteomes" id="UP001215503"/>
    </source>
</evidence>
<keyword evidence="3" id="KW-1185">Reference proteome</keyword>
<feature type="chain" id="PRO_5047216642" evidence="1">
    <location>
        <begin position="25"/>
        <end position="149"/>
    </location>
</feature>
<sequence>MTARTTRRSLLLSALASAIAAAGASGFPARLYAGAGITESQFFELSQTLTGTKNLNPRVARTLLGSFLAMGKGAELEALAAEMPSPDGTGEVAETLIAAWYSGILIGPEGPLATDYTGALLWNALAFTKPAGLCGGETNYWSEPPESQR</sequence>
<dbReference type="InterPro" id="IPR006311">
    <property type="entry name" value="TAT_signal"/>
</dbReference>
<keyword evidence="1" id="KW-0732">Signal</keyword>
<name>A0ABT5YJ99_9PROT</name>
<accession>A0ABT5YJ99</accession>
<feature type="signal peptide" evidence="1">
    <location>
        <begin position="1"/>
        <end position="24"/>
    </location>
</feature>
<dbReference type="InterPro" id="IPR024651">
    <property type="entry name" value="FAD-SLDH_ssu"/>
</dbReference>
<proteinExistence type="predicted"/>
<dbReference type="RefSeq" id="WP_275819937.1">
    <property type="nucleotide sequence ID" value="NZ_JARHUD010000002.1"/>
</dbReference>
<dbReference type="Pfam" id="PF12318">
    <property type="entry name" value="FAD-SLDH"/>
    <property type="match status" value="1"/>
</dbReference>
<organism evidence="2 3">
    <name type="scientific">Aquibaculum arenosum</name>
    <dbReference type="NCBI Taxonomy" id="3032591"/>
    <lineage>
        <taxon>Bacteria</taxon>
        <taxon>Pseudomonadati</taxon>
        <taxon>Pseudomonadota</taxon>
        <taxon>Alphaproteobacteria</taxon>
        <taxon>Rhodospirillales</taxon>
        <taxon>Rhodovibrionaceae</taxon>
        <taxon>Aquibaculum</taxon>
    </lineage>
</organism>
<evidence type="ECO:0000256" key="1">
    <source>
        <dbReference type="SAM" id="SignalP"/>
    </source>
</evidence>
<dbReference type="Proteomes" id="UP001215503">
    <property type="component" value="Unassembled WGS sequence"/>
</dbReference>
<reference evidence="2 3" key="1">
    <citation type="submission" date="2023-03" db="EMBL/GenBank/DDBJ databases">
        <title>Fodinicurvata sp. CAU 1616 isolated from sea sendiment.</title>
        <authorList>
            <person name="Kim W."/>
        </authorList>
    </citation>
    <scope>NUCLEOTIDE SEQUENCE [LARGE SCALE GENOMIC DNA]</scope>
    <source>
        <strain evidence="2 3">CAU 1616</strain>
    </source>
</reference>
<evidence type="ECO:0000313" key="2">
    <source>
        <dbReference type="EMBL" id="MDF2094962.1"/>
    </source>
</evidence>
<dbReference type="PROSITE" id="PS51318">
    <property type="entry name" value="TAT"/>
    <property type="match status" value="1"/>
</dbReference>
<dbReference type="EMBL" id="JARHUD010000002">
    <property type="protein sequence ID" value="MDF2094962.1"/>
    <property type="molecule type" value="Genomic_DNA"/>
</dbReference>
<protein>
    <submittedName>
        <fullName evidence="2">Sugar dehydrogenase complex small subunit</fullName>
    </submittedName>
</protein>
<gene>
    <name evidence="2" type="ORF">P2G67_03120</name>
</gene>
<comment type="caution">
    <text evidence="2">The sequence shown here is derived from an EMBL/GenBank/DDBJ whole genome shotgun (WGS) entry which is preliminary data.</text>
</comment>